<feature type="transmembrane region" description="Helical" evidence="9">
    <location>
        <begin position="151"/>
        <end position="175"/>
    </location>
</feature>
<dbReference type="InterPro" id="IPR011013">
    <property type="entry name" value="Gal_mutarotase_sf_dom"/>
</dbReference>
<keyword evidence="6" id="KW-0326">Glycosidase</keyword>
<dbReference type="CDD" id="cd14752">
    <property type="entry name" value="GH31_N"/>
    <property type="match status" value="1"/>
</dbReference>
<evidence type="ECO:0000256" key="5">
    <source>
        <dbReference type="ARBA" id="ARBA00023157"/>
    </source>
</evidence>
<dbReference type="InterPro" id="IPR025887">
    <property type="entry name" value="Glyco_hydro_31_N_dom"/>
</dbReference>
<reference evidence="11 12" key="1">
    <citation type="journal article" date="2015" name="Nat. Commun.">
        <title>Outbred genome sequencing and CRISPR/Cas9 gene editing in butterflies.</title>
        <authorList>
            <person name="Li X."/>
            <person name="Fan D."/>
            <person name="Zhang W."/>
            <person name="Liu G."/>
            <person name="Zhang L."/>
            <person name="Zhao L."/>
            <person name="Fang X."/>
            <person name="Chen L."/>
            <person name="Dong Y."/>
            <person name="Chen Y."/>
            <person name="Ding Y."/>
            <person name="Zhao R."/>
            <person name="Feng M."/>
            <person name="Zhu Y."/>
            <person name="Feng Y."/>
            <person name="Jiang X."/>
            <person name="Zhu D."/>
            <person name="Xiang H."/>
            <person name="Feng X."/>
            <person name="Li S."/>
            <person name="Wang J."/>
            <person name="Zhang G."/>
            <person name="Kronforst M.R."/>
            <person name="Wang W."/>
        </authorList>
    </citation>
    <scope>NUCLEOTIDE SEQUENCE [LARGE SCALE GENOMIC DNA]</scope>
    <source>
        <strain evidence="11">Ya'a_city_454_Px</strain>
        <tissue evidence="11">Whole body</tissue>
    </source>
</reference>
<dbReference type="InterPro" id="IPR044913">
    <property type="entry name" value="P_trefoil_dom_sf"/>
</dbReference>
<keyword evidence="9" id="KW-0812">Transmembrane</keyword>
<dbReference type="SUPFAM" id="SSF57492">
    <property type="entry name" value="Trefoil"/>
    <property type="match status" value="1"/>
</dbReference>
<feature type="domain" description="P-type" evidence="10">
    <location>
        <begin position="267"/>
        <end position="313"/>
    </location>
</feature>
<evidence type="ECO:0000256" key="9">
    <source>
        <dbReference type="SAM" id="Phobius"/>
    </source>
</evidence>
<dbReference type="GO" id="GO:0016020">
    <property type="term" value="C:membrane"/>
    <property type="evidence" value="ECO:0007669"/>
    <property type="project" value="UniProtKB-SubCell"/>
</dbReference>
<dbReference type="SUPFAM" id="SSF51011">
    <property type="entry name" value="Glycosyl hydrolase domain"/>
    <property type="match status" value="1"/>
</dbReference>
<dbReference type="SUPFAM" id="SSF74650">
    <property type="entry name" value="Galactose mutarotase-like"/>
    <property type="match status" value="1"/>
</dbReference>
<evidence type="ECO:0000313" key="12">
    <source>
        <dbReference type="Proteomes" id="UP000053268"/>
    </source>
</evidence>
<dbReference type="SMART" id="SM00018">
    <property type="entry name" value="PD"/>
    <property type="match status" value="1"/>
</dbReference>
<keyword evidence="4 9" id="KW-0472">Membrane</keyword>
<comment type="caution">
    <text evidence="7">Lacks conserved residue(s) required for the propagation of feature annotation.</text>
</comment>
<dbReference type="PROSITE" id="PS51448">
    <property type="entry name" value="P_TREFOIL_2"/>
    <property type="match status" value="1"/>
</dbReference>
<dbReference type="CDD" id="cd00111">
    <property type="entry name" value="Trefoil"/>
    <property type="match status" value="1"/>
</dbReference>
<comment type="subcellular location">
    <subcellularLocation>
        <location evidence="1">Membrane</location>
    </subcellularLocation>
</comment>
<organism evidence="11 12">
    <name type="scientific">Papilio xuthus</name>
    <name type="common">Asian swallowtail butterfly</name>
    <dbReference type="NCBI Taxonomy" id="66420"/>
    <lineage>
        <taxon>Eukaryota</taxon>
        <taxon>Metazoa</taxon>
        <taxon>Ecdysozoa</taxon>
        <taxon>Arthropoda</taxon>
        <taxon>Hexapoda</taxon>
        <taxon>Insecta</taxon>
        <taxon>Pterygota</taxon>
        <taxon>Neoptera</taxon>
        <taxon>Endopterygota</taxon>
        <taxon>Lepidoptera</taxon>
        <taxon>Glossata</taxon>
        <taxon>Ditrysia</taxon>
        <taxon>Papilionoidea</taxon>
        <taxon>Papilionidae</taxon>
        <taxon>Papilioninae</taxon>
        <taxon>Papilio</taxon>
    </lineage>
</organism>
<dbReference type="Pfam" id="PF21365">
    <property type="entry name" value="Glyco_hydro_31_3rd"/>
    <property type="match status" value="1"/>
</dbReference>
<dbReference type="InterPro" id="IPR000519">
    <property type="entry name" value="P_trefoil_dom"/>
</dbReference>
<dbReference type="GO" id="GO:0030246">
    <property type="term" value="F:carbohydrate binding"/>
    <property type="evidence" value="ECO:0007669"/>
    <property type="project" value="InterPro"/>
</dbReference>
<dbReference type="GO" id="GO:0004558">
    <property type="term" value="F:alpha-1,4-glucosidase activity"/>
    <property type="evidence" value="ECO:0007669"/>
    <property type="project" value="TreeGrafter"/>
</dbReference>
<dbReference type="InterPro" id="IPR017853">
    <property type="entry name" value="GH"/>
</dbReference>
<dbReference type="InterPro" id="IPR048395">
    <property type="entry name" value="Glyco_hydro_31_C"/>
</dbReference>
<dbReference type="PROSITE" id="PS00707">
    <property type="entry name" value="GLYCOSYL_HYDROL_F31_2"/>
    <property type="match status" value="1"/>
</dbReference>
<dbReference type="Pfam" id="PF13802">
    <property type="entry name" value="Gal_mutarotas_2"/>
    <property type="match status" value="1"/>
</dbReference>
<feature type="compositionally biased region" description="Basic and acidic residues" evidence="8">
    <location>
        <begin position="114"/>
        <end position="126"/>
    </location>
</feature>
<dbReference type="Gene3D" id="2.60.40.1180">
    <property type="entry name" value="Golgi alpha-mannosidase II"/>
    <property type="match status" value="2"/>
</dbReference>
<dbReference type="CDD" id="cd06602">
    <property type="entry name" value="GH31_MGAM_SI_GAA"/>
    <property type="match status" value="1"/>
</dbReference>
<dbReference type="STRING" id="66420.A0A194QAX6"/>
<comment type="similarity">
    <text evidence="2">Belongs to the glycosyl hydrolase 31 family.</text>
</comment>
<proteinExistence type="inferred from homology"/>
<evidence type="ECO:0000256" key="4">
    <source>
        <dbReference type="ARBA" id="ARBA00023136"/>
    </source>
</evidence>
<dbReference type="PANTHER" id="PTHR22762">
    <property type="entry name" value="ALPHA-GLUCOSIDASE"/>
    <property type="match status" value="1"/>
</dbReference>
<dbReference type="InterPro" id="IPR013780">
    <property type="entry name" value="Glyco_hydro_b"/>
</dbReference>
<evidence type="ECO:0000256" key="2">
    <source>
        <dbReference type="ARBA" id="ARBA00007806"/>
    </source>
</evidence>
<accession>A0A194QAX6</accession>
<keyword evidence="9" id="KW-1133">Transmembrane helix</keyword>
<keyword evidence="3" id="KW-0378">Hydrolase</keyword>
<dbReference type="GO" id="GO:0005975">
    <property type="term" value="P:carbohydrate metabolic process"/>
    <property type="evidence" value="ECO:0007669"/>
    <property type="project" value="InterPro"/>
</dbReference>
<evidence type="ECO:0000256" key="3">
    <source>
        <dbReference type="ARBA" id="ARBA00022801"/>
    </source>
</evidence>
<dbReference type="SUPFAM" id="SSF51445">
    <property type="entry name" value="(Trans)glycosidases"/>
    <property type="match status" value="1"/>
</dbReference>
<sequence length="1128" mass="128455">MPKPNKNEKSRELDDDYEVVSFEEFCDKPSNAKTDLLSLNDNINYRIYYESLKLPKDGSSSNIEEAFDREAEGQKETSLNGPKGGVYTKLPFAPFGKGNAKSRAPLFSGIIPKPRSDGDTSREPRYQRFSQRRTTLQRAWEQLKNICPGMLGVGLMCVLCVAVWLVVGGTLGGAWTEDKYRKLWQRVHPENTERPMTYYEMVVPEVHYHDHNNLSTKNKFNGSEGSRKTPLDDEKYQRLMRPKPIQVPTEAPETPKYLERTPEILRNMCSNVSDNMRFDCYPQTGANEEACLKRGCCWKSTNIQGAPYCFYPPNYDTYKFYNMTENKRGVTAYYALNRPSGYPGDFRMVRVDIMFVTGDIINAKISDAENPRFEAQYPEIPMVYGSIKTMKYKMVLESSSIGFKVVRLSDNVTVFNTQSVGGLILSDKFLQVSSLLPTNLIYGLGERRARFRTELNEWKTFTMFNSDQAPVENTNLYGTQPFYLALEPDGKAHGTLLLNSHAIDVVLQPTPAITYRAIGGLFNFYMFLGPSPSDVVSQLTEIIGKPFIPPYWALGFHLCKYNYGSLQVTRDVWKSNRDAGIPLDVQWNDLDYMKNGNDFTYDDVKFKGLPEFVKELHDAGMHYMVLIDPGVSAAENPGTYPPFDKGLEMNIFIKNSTGQPFVGKVWNKVSTVWPDFTHPNATMYWTQMMSNFHKKIQYDGAWIDMNEPSNFVSGSLFGECEPEDLPYTPYYLTNGLKHKTLCMDAHHYAGKHYQWHNLYGLTEAISTHFALVEIRGSRPFIISRASFPGLGRYAGHWSGDVDSSWHDFRMSIPELLSFSLFGIPMMGADICGFRGNTTVELCKRWMQLGAFYPFSRNHNSDSSMPQDPVSLGAEVVSASRTALRTRYSLLPYYYTLFWRAHLHGELVARPLYFDDPSDTTTHEIDTQLLIGPYLLISPILYAGTNSARAYFPAGNWYSLDGTLITSGWRNVTEQQMLAVKGGGILPLQEPPEGVVSTRECRTRPLHLVAAPDAAAQARAMLYWDDGLGLQTYDESKYSLVHFILDKQEFRSELQWWAYGMPTVNKITIFGQKVPIKNVTVNQKPCKKPVCDFSYSSNSQIFVIFNINLRLNEPIHIQWTLQDKLKNKN</sequence>
<evidence type="ECO:0000256" key="7">
    <source>
        <dbReference type="PROSITE-ProRule" id="PRU00779"/>
    </source>
</evidence>
<dbReference type="Pfam" id="PF01055">
    <property type="entry name" value="Glyco_hydro_31_2nd"/>
    <property type="match status" value="1"/>
</dbReference>
<evidence type="ECO:0000256" key="6">
    <source>
        <dbReference type="ARBA" id="ARBA00023295"/>
    </source>
</evidence>
<dbReference type="PANTHER" id="PTHR22762:SF131">
    <property type="entry name" value="GLYCOSIDE HYDROLASE FAMILY 31 N-TERMINAL DOMAIN-CONTAINING PROTEIN"/>
    <property type="match status" value="1"/>
</dbReference>
<protein>
    <submittedName>
        <fullName evidence="11">Lysosomal alpha-glucosidase</fullName>
    </submittedName>
</protein>
<name>A0A194QAX6_PAPXU</name>
<evidence type="ECO:0000313" key="11">
    <source>
        <dbReference type="EMBL" id="KPJ02145.1"/>
    </source>
</evidence>
<dbReference type="Gene3D" id="3.20.20.80">
    <property type="entry name" value="Glycosidases"/>
    <property type="match status" value="1"/>
</dbReference>
<keyword evidence="5" id="KW-1015">Disulfide bond</keyword>
<dbReference type="Gene3D" id="4.10.110.10">
    <property type="entry name" value="Spasmolytic Protein, domain 1"/>
    <property type="match status" value="1"/>
</dbReference>
<evidence type="ECO:0000256" key="1">
    <source>
        <dbReference type="ARBA" id="ARBA00004370"/>
    </source>
</evidence>
<feature type="region of interest" description="Disordered" evidence="8">
    <location>
        <begin position="106"/>
        <end position="130"/>
    </location>
</feature>
<dbReference type="EMBL" id="KQ459252">
    <property type="protein sequence ID" value="KPJ02145.1"/>
    <property type="molecule type" value="Genomic_DNA"/>
</dbReference>
<dbReference type="AlphaFoldDB" id="A0A194QAX6"/>
<dbReference type="InterPro" id="IPR000322">
    <property type="entry name" value="Glyco_hydro_31_TIM"/>
</dbReference>
<dbReference type="Gene3D" id="2.60.40.1760">
    <property type="entry name" value="glycosyl hydrolase (family 31)"/>
    <property type="match status" value="1"/>
</dbReference>
<keyword evidence="12" id="KW-1185">Reference proteome</keyword>
<evidence type="ECO:0000259" key="10">
    <source>
        <dbReference type="PROSITE" id="PS51448"/>
    </source>
</evidence>
<gene>
    <name evidence="11" type="ORF">RR46_03420</name>
</gene>
<evidence type="ECO:0000256" key="8">
    <source>
        <dbReference type="SAM" id="MobiDB-lite"/>
    </source>
</evidence>
<dbReference type="InterPro" id="IPR030459">
    <property type="entry name" value="Glyco_hydro_31_CS"/>
</dbReference>
<dbReference type="Pfam" id="PF00088">
    <property type="entry name" value="Trefoil"/>
    <property type="match status" value="1"/>
</dbReference>
<dbReference type="Proteomes" id="UP000053268">
    <property type="component" value="Unassembled WGS sequence"/>
</dbReference>